<evidence type="ECO:0000256" key="2">
    <source>
        <dbReference type="ARBA" id="ARBA00008398"/>
    </source>
</evidence>
<dbReference type="RefSeq" id="XP_040679626.1">
    <property type="nucleotide sequence ID" value="XM_040822483.1"/>
</dbReference>
<dbReference type="SUPFAM" id="SSF52540">
    <property type="entry name" value="P-loop containing nucleoside triphosphate hydrolases"/>
    <property type="match status" value="1"/>
</dbReference>
<dbReference type="OrthoDB" id="1926878at2759"/>
<evidence type="ECO:0000256" key="4">
    <source>
        <dbReference type="ARBA" id="ARBA00022723"/>
    </source>
</evidence>
<dbReference type="InterPro" id="IPR003593">
    <property type="entry name" value="AAA+_ATPase"/>
</dbReference>
<comment type="subcellular location">
    <subcellularLocation>
        <location evidence="1 10">Nucleus</location>
    </subcellularLocation>
</comment>
<dbReference type="GO" id="GO:0033314">
    <property type="term" value="P:mitotic DNA replication checkpoint signaling"/>
    <property type="evidence" value="ECO:0007669"/>
    <property type="project" value="TreeGrafter"/>
</dbReference>
<dbReference type="InterPro" id="IPR027417">
    <property type="entry name" value="P-loop_NTPase"/>
</dbReference>
<dbReference type="SMART" id="SM00382">
    <property type="entry name" value="AAA"/>
    <property type="match status" value="1"/>
</dbReference>
<dbReference type="CDD" id="cd00009">
    <property type="entry name" value="AAA"/>
    <property type="match status" value="1"/>
</dbReference>
<keyword evidence="3 10" id="KW-0235">DNA replication</keyword>
<dbReference type="SMART" id="SM00439">
    <property type="entry name" value="BAH"/>
    <property type="match status" value="1"/>
</dbReference>
<dbReference type="InterPro" id="IPR001025">
    <property type="entry name" value="BAH_dom"/>
</dbReference>
<dbReference type="EMBL" id="AZHE01000007">
    <property type="protein sequence ID" value="KHN98560.1"/>
    <property type="molecule type" value="Genomic_DNA"/>
</dbReference>
<accession>A0A0B2X0D8</accession>
<keyword evidence="6 10" id="KW-0067">ATP-binding</keyword>
<dbReference type="PANTHER" id="PTHR10763">
    <property type="entry name" value="CELL DIVISION CONTROL PROTEIN 6-RELATED"/>
    <property type="match status" value="1"/>
</dbReference>
<comment type="similarity">
    <text evidence="2 10">Belongs to the ORC1 family.</text>
</comment>
<dbReference type="Pfam" id="PF01426">
    <property type="entry name" value="BAH"/>
    <property type="match status" value="1"/>
</dbReference>
<dbReference type="GO" id="GO:0003682">
    <property type="term" value="F:chromatin binding"/>
    <property type="evidence" value="ECO:0007669"/>
    <property type="project" value="InterPro"/>
</dbReference>
<dbReference type="HOGENOM" id="CLU_012774_1_1_1"/>
<evidence type="ECO:0000256" key="11">
    <source>
        <dbReference type="SAM" id="MobiDB-lite"/>
    </source>
</evidence>
<dbReference type="Pfam" id="PF22606">
    <property type="entry name" value="Cdc6-ORC-like_ATPase_lid"/>
    <property type="match status" value="1"/>
</dbReference>
<feature type="domain" description="BAH" evidence="12">
    <location>
        <begin position="78"/>
        <end position="204"/>
    </location>
</feature>
<dbReference type="GO" id="GO:0046872">
    <property type="term" value="F:metal ion binding"/>
    <property type="evidence" value="ECO:0007669"/>
    <property type="project" value="UniProtKB-KW"/>
</dbReference>
<evidence type="ECO:0000256" key="7">
    <source>
        <dbReference type="ARBA" id="ARBA00022842"/>
    </source>
</evidence>
<dbReference type="GO" id="GO:0003688">
    <property type="term" value="F:DNA replication origin binding"/>
    <property type="evidence" value="ECO:0007669"/>
    <property type="project" value="UniProtKB-ARBA"/>
</dbReference>
<dbReference type="AlphaFoldDB" id="A0A0B2X0D8"/>
<dbReference type="Proteomes" id="UP000030816">
    <property type="component" value="Unassembled WGS sequence"/>
</dbReference>
<keyword evidence="9 10" id="KW-0539">Nucleus</keyword>
<comment type="caution">
    <text evidence="13">The sequence shown here is derived from an EMBL/GenBank/DDBJ whole genome shotgun (WGS) entry which is preliminary data.</text>
</comment>
<comment type="function">
    <text evidence="10">Component of the origin recognition complex (ORC) that binds origins of replication. DNA-binding is ATP-dependent, however specific DNA sequences that define origins of replication have not been identified so far. ORC is required to assemble the pre-replication complex necessary to initiate DNA replication.</text>
</comment>
<evidence type="ECO:0000256" key="8">
    <source>
        <dbReference type="ARBA" id="ARBA00023125"/>
    </source>
</evidence>
<dbReference type="InterPro" id="IPR003959">
    <property type="entry name" value="ATPase_AAA_core"/>
</dbReference>
<dbReference type="GO" id="GO:0006270">
    <property type="term" value="P:DNA replication initiation"/>
    <property type="evidence" value="ECO:0007669"/>
    <property type="project" value="TreeGrafter"/>
</dbReference>
<evidence type="ECO:0000256" key="10">
    <source>
        <dbReference type="RuleBase" id="RU365058"/>
    </source>
</evidence>
<feature type="compositionally biased region" description="Polar residues" evidence="11">
    <location>
        <begin position="252"/>
        <end position="265"/>
    </location>
</feature>
<keyword evidence="7" id="KW-0460">Magnesium</keyword>
<protein>
    <recommendedName>
        <fullName evidence="10">Origin recognition complex subunit 1</fullName>
    </recommendedName>
</protein>
<sequence length="743" mass="82446">MAPHSVIKIVPEPTFRKRKLPPGISREDSDDELGSDDIPWEWIYNVEDRERANHDAQNDRKRRKVSGTKIVGARMGKFECQIGDTVLLKADGSNEAWVGIICEFVEDDGEGDKAANFMWFSTEKEIRNRDKKRTDFYQNELYISPSWDINPLASINGKAKVMSLEAFLSKYPAGRVPRQSKDYGKTFVCRRGCNTRTATYTEEFIWEEMYSSAGDIFKLIDFVEKNTKAVRGRRKAREQSSQDTAYMPPQTPTKGSRSVVTTPQSKRGHAEPGSRSQKRYTPLPFFPLVLSTLISTVRGLGKKLEFTPLAMRKLSPSAVQSSPFQIARSRLHVSSIPTSLPCREGEFSLVYSHLEAAITEGSGNCIYISGTPGTGKTATVREVISRLEDAVGSDELDDFIFVEINGMKITDPHQSYSLLWEALRGQRASPSQALDLLEREFNNPSPRRVPCVVLMDELDQLVTKNQAVMYNFFNWPTLRHSRLIVLAVANTMDLPERTLSNKISSRLGLTRITFPGYTHEQLMKIIQSRLEGVPGNVVDADAVQFASRKVAAVSGDARRALDICRRAVEIAEGDAQGDPMTPSKNGTQDLTRRGKVTIATIKKAINEATTSPVQQHLRGLPLMSKLVMAAVLLRIRRTGLVESTFGEILDELQKATAHSSPALPGMAQILDSGLQGTPGVAQRRQGRPSYVHTAALDLVAAGLLNLEAHRAERSSKLRLAIADDEVKMALRDDGELKAMGLGV</sequence>
<dbReference type="InterPro" id="IPR054425">
    <property type="entry name" value="Cdc6_ORC1-like_ATPase_lid"/>
</dbReference>
<evidence type="ECO:0000256" key="6">
    <source>
        <dbReference type="ARBA" id="ARBA00022840"/>
    </source>
</evidence>
<evidence type="ECO:0000259" key="12">
    <source>
        <dbReference type="PROSITE" id="PS51038"/>
    </source>
</evidence>
<gene>
    <name evidence="13" type="ORF">MAM_03684</name>
</gene>
<dbReference type="FunFam" id="3.40.50.300:FF:000199">
    <property type="entry name" value="Origin recognition complex subunit 1"/>
    <property type="match status" value="1"/>
</dbReference>
<dbReference type="GO" id="GO:0016887">
    <property type="term" value="F:ATP hydrolysis activity"/>
    <property type="evidence" value="ECO:0007669"/>
    <property type="project" value="InterPro"/>
</dbReference>
<reference evidence="13 14" key="1">
    <citation type="journal article" date="2014" name="Proc. Natl. Acad. Sci. U.S.A.">
        <title>Trajectory and genomic determinants of fungal-pathogen speciation and host adaptation.</title>
        <authorList>
            <person name="Hu X."/>
            <person name="Xiao G."/>
            <person name="Zheng P."/>
            <person name="Shang Y."/>
            <person name="Su Y."/>
            <person name="Zhang X."/>
            <person name="Liu X."/>
            <person name="Zhan S."/>
            <person name="St Leger R.J."/>
            <person name="Wang C."/>
        </authorList>
    </citation>
    <scope>NUCLEOTIDE SEQUENCE [LARGE SCALE GENOMIC DNA]</scope>
    <source>
        <strain evidence="13 14">ARSEF 1941</strain>
    </source>
</reference>
<keyword evidence="5 10" id="KW-0547">Nucleotide-binding</keyword>
<keyword evidence="8 10" id="KW-0238">DNA-binding</keyword>
<evidence type="ECO:0000256" key="9">
    <source>
        <dbReference type="ARBA" id="ARBA00023242"/>
    </source>
</evidence>
<dbReference type="InterPro" id="IPR050311">
    <property type="entry name" value="ORC1/CDC6"/>
</dbReference>
<dbReference type="STRING" id="1081103.A0A0B2X0D8"/>
<evidence type="ECO:0000256" key="3">
    <source>
        <dbReference type="ARBA" id="ARBA00022705"/>
    </source>
</evidence>
<dbReference type="SUPFAM" id="SSF82061">
    <property type="entry name" value="BAH domain"/>
    <property type="match status" value="1"/>
</dbReference>
<keyword evidence="14" id="KW-1185">Reference proteome</keyword>
<dbReference type="Gene3D" id="1.10.8.60">
    <property type="match status" value="1"/>
</dbReference>
<evidence type="ECO:0000313" key="14">
    <source>
        <dbReference type="Proteomes" id="UP000030816"/>
    </source>
</evidence>
<proteinExistence type="inferred from homology"/>
<dbReference type="GO" id="GO:0005664">
    <property type="term" value="C:nuclear origin of replication recognition complex"/>
    <property type="evidence" value="ECO:0007669"/>
    <property type="project" value="TreeGrafter"/>
</dbReference>
<feature type="region of interest" description="Disordered" evidence="11">
    <location>
        <begin position="230"/>
        <end position="278"/>
    </location>
</feature>
<dbReference type="PROSITE" id="PS51038">
    <property type="entry name" value="BAH"/>
    <property type="match status" value="1"/>
</dbReference>
<organism evidence="13 14">
    <name type="scientific">Metarhizium album (strain ARSEF 1941)</name>
    <dbReference type="NCBI Taxonomy" id="1081103"/>
    <lineage>
        <taxon>Eukaryota</taxon>
        <taxon>Fungi</taxon>
        <taxon>Dikarya</taxon>
        <taxon>Ascomycota</taxon>
        <taxon>Pezizomycotina</taxon>
        <taxon>Sordariomycetes</taxon>
        <taxon>Hypocreomycetidae</taxon>
        <taxon>Hypocreales</taxon>
        <taxon>Clavicipitaceae</taxon>
        <taxon>Metarhizium</taxon>
    </lineage>
</organism>
<dbReference type="Gene3D" id="2.30.30.490">
    <property type="match status" value="1"/>
</dbReference>
<dbReference type="CDD" id="cd18139">
    <property type="entry name" value="HLD_clamp_RarA"/>
    <property type="match status" value="1"/>
</dbReference>
<dbReference type="GO" id="GO:0005524">
    <property type="term" value="F:ATP binding"/>
    <property type="evidence" value="ECO:0007669"/>
    <property type="project" value="UniProtKB-KW"/>
</dbReference>
<dbReference type="Gene3D" id="3.40.50.300">
    <property type="entry name" value="P-loop containing nucleotide triphosphate hydrolases"/>
    <property type="match status" value="1"/>
</dbReference>
<dbReference type="InterPro" id="IPR043151">
    <property type="entry name" value="BAH_sf"/>
</dbReference>
<name>A0A0B2X0D8_METAS</name>
<dbReference type="GeneID" id="63738139"/>
<evidence type="ECO:0000313" key="13">
    <source>
        <dbReference type="EMBL" id="KHN98560.1"/>
    </source>
</evidence>
<dbReference type="Pfam" id="PF00004">
    <property type="entry name" value="AAA"/>
    <property type="match status" value="1"/>
</dbReference>
<dbReference type="PANTHER" id="PTHR10763:SF23">
    <property type="entry name" value="ORIGIN RECOGNITION COMPLEX SUBUNIT 1"/>
    <property type="match status" value="1"/>
</dbReference>
<evidence type="ECO:0000256" key="5">
    <source>
        <dbReference type="ARBA" id="ARBA00022741"/>
    </source>
</evidence>
<keyword evidence="4" id="KW-0479">Metal-binding</keyword>
<evidence type="ECO:0000256" key="1">
    <source>
        <dbReference type="ARBA" id="ARBA00004123"/>
    </source>
</evidence>
<comment type="subunit">
    <text evidence="10">ORC is composed of six subunits.</text>
</comment>